<dbReference type="PANTHER" id="PTHR31057:SF0">
    <property type="entry name" value="E3 UFM1-PROTEIN LIGASE 1"/>
    <property type="match status" value="1"/>
</dbReference>
<sequence length="261" mass="29547">MILGTLLGFLWKKKKDKITATLRQTHNELQNKLNALISDLRLFEKGIKLLSAELQLQLIKYLLKTLCTDIVTEILNYLSAEQNSTVITDNFTNDQRVKFVNDLPAEYKSSLLILVKSLSGQSIDDFMSAAEGGLTACSMIIKKIDKKKDRLIILNQKHQLLEQLNTCEDLTLVLHLATLVIFTTATQCMIHASGKHQYLTEEQYSELTSYHDFVTLMFSGGSEAESAKEKLKEKVSTLRINYVGQKNTGNTERLSISHFKD</sequence>
<evidence type="ECO:0000313" key="3">
    <source>
        <dbReference type="EMBL" id="KAJ8964459.1"/>
    </source>
</evidence>
<protein>
    <submittedName>
        <fullName evidence="3">Uncharacterized protein</fullName>
    </submittedName>
</protein>
<evidence type="ECO:0000313" key="4">
    <source>
        <dbReference type="Proteomes" id="UP001162164"/>
    </source>
</evidence>
<dbReference type="EMBL" id="JAPWTJ010002777">
    <property type="protein sequence ID" value="KAJ8964459.1"/>
    <property type="molecule type" value="Genomic_DNA"/>
</dbReference>
<proteinExistence type="predicted"/>
<dbReference type="PANTHER" id="PTHR31057">
    <property type="entry name" value="E3 UFM1-PROTEIN LIGASE 1"/>
    <property type="match status" value="1"/>
</dbReference>
<keyword evidence="4" id="KW-1185">Reference proteome</keyword>
<evidence type="ECO:0000259" key="2">
    <source>
        <dbReference type="Pfam" id="PF25041"/>
    </source>
</evidence>
<evidence type="ECO:0000259" key="1">
    <source>
        <dbReference type="Pfam" id="PF23659"/>
    </source>
</evidence>
<dbReference type="InterPro" id="IPR018611">
    <property type="entry name" value="Ufl1"/>
</dbReference>
<gene>
    <name evidence="3" type="ORF">NQ317_016643</name>
</gene>
<dbReference type="Pfam" id="PF23659">
    <property type="entry name" value="UFL1"/>
    <property type="match status" value="1"/>
</dbReference>
<comment type="caution">
    <text evidence="3">The sequence shown here is derived from an EMBL/GenBank/DDBJ whole genome shotgun (WGS) entry which is preliminary data.</text>
</comment>
<organism evidence="3 4">
    <name type="scientific">Molorchus minor</name>
    <dbReference type="NCBI Taxonomy" id="1323400"/>
    <lineage>
        <taxon>Eukaryota</taxon>
        <taxon>Metazoa</taxon>
        <taxon>Ecdysozoa</taxon>
        <taxon>Arthropoda</taxon>
        <taxon>Hexapoda</taxon>
        <taxon>Insecta</taxon>
        <taxon>Pterygota</taxon>
        <taxon>Neoptera</taxon>
        <taxon>Endopterygota</taxon>
        <taxon>Coleoptera</taxon>
        <taxon>Polyphaga</taxon>
        <taxon>Cucujiformia</taxon>
        <taxon>Chrysomeloidea</taxon>
        <taxon>Cerambycidae</taxon>
        <taxon>Lamiinae</taxon>
        <taxon>Monochamini</taxon>
        <taxon>Molorchus</taxon>
    </lineage>
</organism>
<dbReference type="InterPro" id="IPR056580">
    <property type="entry name" value="Ufl1_dom"/>
</dbReference>
<dbReference type="Proteomes" id="UP001162164">
    <property type="component" value="Unassembled WGS sequence"/>
</dbReference>
<reference evidence="3" key="1">
    <citation type="journal article" date="2023" name="Insect Mol. Biol.">
        <title>Genome sequencing provides insights into the evolution of gene families encoding plant cell wall-degrading enzymes in longhorned beetles.</title>
        <authorList>
            <person name="Shin N.R."/>
            <person name="Okamura Y."/>
            <person name="Kirsch R."/>
            <person name="Pauchet Y."/>
        </authorList>
    </citation>
    <scope>NUCLEOTIDE SEQUENCE</scope>
    <source>
        <strain evidence="3">MMC_N1</strain>
    </source>
</reference>
<dbReference type="Pfam" id="PF25041">
    <property type="entry name" value="UFL1_C"/>
    <property type="match status" value="1"/>
</dbReference>
<accession>A0ABQ9ISV2</accession>
<feature type="domain" description="E3 UFM1-protein ligase 1-like" evidence="1">
    <location>
        <begin position="26"/>
        <end position="143"/>
    </location>
</feature>
<name>A0ABQ9ISV2_9CUCU</name>
<feature type="domain" description="E3 UFM1-protein ligase-like C-terminal" evidence="2">
    <location>
        <begin position="150"/>
        <end position="234"/>
    </location>
</feature>
<dbReference type="InterPro" id="IPR056761">
    <property type="entry name" value="Ufl1-like_C"/>
</dbReference>